<evidence type="ECO:0000313" key="5">
    <source>
        <dbReference type="EMBL" id="MFD2921898.1"/>
    </source>
</evidence>
<dbReference type="Gene3D" id="3.40.50.300">
    <property type="entry name" value="P-loop containing nucleotide triphosphate hydrolases"/>
    <property type="match status" value="2"/>
</dbReference>
<keyword evidence="3 5" id="KW-0067">ATP-binding</keyword>
<keyword evidence="2" id="KW-0547">Nucleotide-binding</keyword>
<gene>
    <name evidence="5" type="ORF">ACFS6H_19420</name>
</gene>
<dbReference type="InterPro" id="IPR003593">
    <property type="entry name" value="AAA+_ATPase"/>
</dbReference>
<name>A0ABW6A979_9BACT</name>
<keyword evidence="1" id="KW-0813">Transport</keyword>
<evidence type="ECO:0000256" key="3">
    <source>
        <dbReference type="ARBA" id="ARBA00022840"/>
    </source>
</evidence>
<dbReference type="InterPro" id="IPR050095">
    <property type="entry name" value="ECF_ABC_transporter_ATP-bd"/>
</dbReference>
<keyword evidence="6" id="KW-1185">Reference proteome</keyword>
<sequence>MKQASIIVNNITAKQFGKTVLNNISFTIHEQEQLAIMGPGGSGKTSLAKAIAGLLFTAGTVQFFKNNTAYKPLITYVAQLETLKNLSNVTDFYYQQRFNSTENEDSLTLLQELSRDNDHTNDIQYWLETFALNHRTNTPLLQLSNGELKKMQLIKHLLKRPDVLILDNAFVGLDVNSREQLEIQLSSLAQKGLHIISICSEHQVPAYVTHVAVMQDGNLQQLVTKNKFVPAPAKQEFSTTGMPALQPVKYEGAVIEMHNVSIRYGQTQILQQVNWKVKSGECWALKGPNGAGKSTLLSLVTADNPQAYSQNISLFGKRRGTGESIWDIKSKIGFVSPELHKYFDITTTGYNAIGSGFFDTMGLFRQLNAEQHKAVTAWLQYFNLTSVQHKSLSLLSASEQRLILIARALVKNPVLLVLDEPTQGLDDEQVARLINLLNTIHAATKVSMVFTSHYAAETPACVSHVIELKSGKAYSYRVTTESKQHELLKEHIPTY</sequence>
<dbReference type="SUPFAM" id="SSF52540">
    <property type="entry name" value="P-loop containing nucleoside triphosphate hydrolases"/>
    <property type="match status" value="2"/>
</dbReference>
<dbReference type="Pfam" id="PF00005">
    <property type="entry name" value="ABC_tran"/>
    <property type="match status" value="2"/>
</dbReference>
<proteinExistence type="predicted"/>
<dbReference type="PANTHER" id="PTHR43553">
    <property type="entry name" value="HEAVY METAL TRANSPORTER"/>
    <property type="match status" value="1"/>
</dbReference>
<evidence type="ECO:0000313" key="6">
    <source>
        <dbReference type="Proteomes" id="UP001597511"/>
    </source>
</evidence>
<protein>
    <submittedName>
        <fullName evidence="5">ATP-binding cassette domain-containing protein</fullName>
    </submittedName>
</protein>
<accession>A0ABW6A979</accession>
<evidence type="ECO:0000256" key="2">
    <source>
        <dbReference type="ARBA" id="ARBA00022741"/>
    </source>
</evidence>
<dbReference type="RefSeq" id="WP_386103087.1">
    <property type="nucleotide sequence ID" value="NZ_JBHUOZ010000003.1"/>
</dbReference>
<reference evidence="6" key="1">
    <citation type="journal article" date="2019" name="Int. J. Syst. Evol. Microbiol.">
        <title>The Global Catalogue of Microorganisms (GCM) 10K type strain sequencing project: providing services to taxonomists for standard genome sequencing and annotation.</title>
        <authorList>
            <consortium name="The Broad Institute Genomics Platform"/>
            <consortium name="The Broad Institute Genome Sequencing Center for Infectious Disease"/>
            <person name="Wu L."/>
            <person name="Ma J."/>
        </authorList>
    </citation>
    <scope>NUCLEOTIDE SEQUENCE [LARGE SCALE GENOMIC DNA]</scope>
    <source>
        <strain evidence="6">KCTC 23299</strain>
    </source>
</reference>
<dbReference type="SMART" id="SM00382">
    <property type="entry name" value="AAA"/>
    <property type="match status" value="2"/>
</dbReference>
<dbReference type="InterPro" id="IPR027417">
    <property type="entry name" value="P-loop_NTPase"/>
</dbReference>
<evidence type="ECO:0000259" key="4">
    <source>
        <dbReference type="PROSITE" id="PS50893"/>
    </source>
</evidence>
<comment type="caution">
    <text evidence="5">The sequence shown here is derived from an EMBL/GenBank/DDBJ whole genome shotgun (WGS) entry which is preliminary data.</text>
</comment>
<feature type="domain" description="ABC transporter" evidence="4">
    <location>
        <begin position="255"/>
        <end position="495"/>
    </location>
</feature>
<dbReference type="GO" id="GO:0005524">
    <property type="term" value="F:ATP binding"/>
    <property type="evidence" value="ECO:0007669"/>
    <property type="project" value="UniProtKB-KW"/>
</dbReference>
<dbReference type="Proteomes" id="UP001597511">
    <property type="component" value="Unassembled WGS sequence"/>
</dbReference>
<dbReference type="PROSITE" id="PS50893">
    <property type="entry name" value="ABC_TRANSPORTER_2"/>
    <property type="match status" value="2"/>
</dbReference>
<dbReference type="InterPro" id="IPR003439">
    <property type="entry name" value="ABC_transporter-like_ATP-bd"/>
</dbReference>
<evidence type="ECO:0000256" key="1">
    <source>
        <dbReference type="ARBA" id="ARBA00022448"/>
    </source>
</evidence>
<dbReference type="EMBL" id="JBHUOZ010000003">
    <property type="protein sequence ID" value="MFD2921898.1"/>
    <property type="molecule type" value="Genomic_DNA"/>
</dbReference>
<organism evidence="5 6">
    <name type="scientific">Terrimonas rubra</name>
    <dbReference type="NCBI Taxonomy" id="1035890"/>
    <lineage>
        <taxon>Bacteria</taxon>
        <taxon>Pseudomonadati</taxon>
        <taxon>Bacteroidota</taxon>
        <taxon>Chitinophagia</taxon>
        <taxon>Chitinophagales</taxon>
        <taxon>Chitinophagaceae</taxon>
        <taxon>Terrimonas</taxon>
    </lineage>
</organism>
<dbReference type="PANTHER" id="PTHR43553:SF3">
    <property type="entry name" value="ABC TRANSPORTER ATP-BINDING PROTEIN MODF"/>
    <property type="match status" value="1"/>
</dbReference>
<feature type="domain" description="ABC transporter" evidence="4">
    <location>
        <begin position="6"/>
        <end position="241"/>
    </location>
</feature>